<organism evidence="2 3">
    <name type="scientific">Coralloluteibacterium thermophilum</name>
    <dbReference type="NCBI Taxonomy" id="2707049"/>
    <lineage>
        <taxon>Bacteria</taxon>
        <taxon>Pseudomonadati</taxon>
        <taxon>Pseudomonadota</taxon>
        <taxon>Gammaproteobacteria</taxon>
        <taxon>Lysobacterales</taxon>
        <taxon>Lysobacteraceae</taxon>
        <taxon>Coralloluteibacterium</taxon>
    </lineage>
</organism>
<proteinExistence type="predicted"/>
<dbReference type="Gene3D" id="2.40.160.20">
    <property type="match status" value="1"/>
</dbReference>
<dbReference type="PROSITE" id="PS51257">
    <property type="entry name" value="PROKAR_LIPOPROTEIN"/>
    <property type="match status" value="1"/>
</dbReference>
<feature type="chain" id="PRO_5047028616" evidence="1">
    <location>
        <begin position="26"/>
        <end position="205"/>
    </location>
</feature>
<evidence type="ECO:0000313" key="2">
    <source>
        <dbReference type="EMBL" id="MFC4729412.1"/>
    </source>
</evidence>
<dbReference type="InterPro" id="IPR011250">
    <property type="entry name" value="OMP/PagP_B-barrel"/>
</dbReference>
<dbReference type="Proteomes" id="UP001595892">
    <property type="component" value="Unassembled WGS sequence"/>
</dbReference>
<dbReference type="PANTHER" id="PTHR36920:SF1">
    <property type="entry name" value="OUTER MEMBRANE PROTEIN W"/>
    <property type="match status" value="1"/>
</dbReference>
<name>A0ABV9NM45_9GAMM</name>
<dbReference type="Pfam" id="PF03922">
    <property type="entry name" value="OmpW"/>
    <property type="match status" value="1"/>
</dbReference>
<gene>
    <name evidence="2" type="ORF">ACFO3Q_14675</name>
</gene>
<evidence type="ECO:0000256" key="1">
    <source>
        <dbReference type="SAM" id="SignalP"/>
    </source>
</evidence>
<evidence type="ECO:0000313" key="3">
    <source>
        <dbReference type="Proteomes" id="UP001595892"/>
    </source>
</evidence>
<reference evidence="3" key="1">
    <citation type="journal article" date="2019" name="Int. J. Syst. Evol. Microbiol.">
        <title>The Global Catalogue of Microorganisms (GCM) 10K type strain sequencing project: providing services to taxonomists for standard genome sequencing and annotation.</title>
        <authorList>
            <consortium name="The Broad Institute Genomics Platform"/>
            <consortium name="The Broad Institute Genome Sequencing Center for Infectious Disease"/>
            <person name="Wu L."/>
            <person name="Ma J."/>
        </authorList>
    </citation>
    <scope>NUCLEOTIDE SEQUENCE [LARGE SCALE GENOMIC DNA]</scope>
    <source>
        <strain evidence="3">CGMCC 1.13574</strain>
    </source>
</reference>
<dbReference type="SUPFAM" id="SSF56925">
    <property type="entry name" value="OMPA-like"/>
    <property type="match status" value="1"/>
</dbReference>
<dbReference type="PANTHER" id="PTHR36920">
    <property type="match status" value="1"/>
</dbReference>
<dbReference type="RefSeq" id="WP_377005481.1">
    <property type="nucleotide sequence ID" value="NZ_JBHSGG010000043.1"/>
</dbReference>
<comment type="caution">
    <text evidence="2">The sequence shown here is derived from an EMBL/GenBank/DDBJ whole genome shotgun (WGS) entry which is preliminary data.</text>
</comment>
<accession>A0ABV9NM45</accession>
<dbReference type="InterPro" id="IPR005618">
    <property type="entry name" value="OMPW"/>
</dbReference>
<dbReference type="EMBL" id="JBHSGG010000043">
    <property type="protein sequence ID" value="MFC4729412.1"/>
    <property type="molecule type" value="Genomic_DNA"/>
</dbReference>
<protein>
    <submittedName>
        <fullName evidence="2">OmpW family protein</fullName>
    </submittedName>
</protein>
<keyword evidence="3" id="KW-1185">Reference proteome</keyword>
<feature type="signal peptide" evidence="1">
    <location>
        <begin position="1"/>
        <end position="25"/>
    </location>
</feature>
<sequence length="205" mass="21617">MSRTPLSALIVVALAAAGCIAPAHAVEWSVRTGATHVSPKSDNGRLAGGTLAASVDDETQLGLAITARLTPHWAIELLAATPFHQTARVNGADAVNFRHLPPTLTAQYHFAPSARVSPFLGAGINYTWTYDEEAIGPLAGADVRLGNSWGASAQAGLVFRLSDTLDLVADARWIDIGADVRVDGTKVGTVDVDPMVYSVMLGWRF</sequence>
<keyword evidence="1" id="KW-0732">Signal</keyword>